<evidence type="ECO:0000256" key="3">
    <source>
        <dbReference type="PROSITE-ProRule" id="PRU01331"/>
    </source>
</evidence>
<evidence type="ECO:0000259" key="5">
    <source>
        <dbReference type="PROSITE" id="PS51987"/>
    </source>
</evidence>
<dbReference type="AlphaFoldDB" id="A0AA38PVE0"/>
<sequence>MDFTHGIDYTPATVKASSVAITLAHLKKDTIPPIKYVRLYWVDFTNMRRCRVIPRESFIQLIEKSNRPGVNIAKVALGLVDLFIAEGFHPIGEFLYVPDLSSLRILHGVGKTPIYGILGRFEEKQPKGDKKDVEVELCPRTALSRMIRQVQSTCSAEFLVGFESEFILLTSTKPVVPLHVHSWSASAGMLNGSKEAEILEDIADSLQASGIKIELFHPEAAPGQYEIVTGPLSPLEAADALVYTREIIVNVAAKHGVHATFAPRPFMYSPGTSTHAHISVHDTANRTHCKKIPNELSLLEKGFLAGVLDHLPAIAAITLPIPASYKRAVDGTWSGGTYVSWGTENREASIRLTNVASPNSRRYECRFIDSTANPHLALAAMLGAAMTRMKMISEGSDVQLEIQDAGTKQAAIMTEEERKAKGITRRLPLSSEEARSNLRNDRELCEVLGTELVDAFLSVNKTLEDALMQDKTEDDQLKRLVEYY</sequence>
<keyword evidence="2" id="KW-0436">Ligase</keyword>
<dbReference type="SUPFAM" id="SSF55931">
    <property type="entry name" value="Glutamine synthetase/guanido kinase"/>
    <property type="match status" value="1"/>
</dbReference>
<dbReference type="GO" id="GO:0006542">
    <property type="term" value="P:glutamine biosynthetic process"/>
    <property type="evidence" value="ECO:0007669"/>
    <property type="project" value="InterPro"/>
</dbReference>
<comment type="caution">
    <text evidence="6">The sequence shown here is derived from an EMBL/GenBank/DDBJ whole genome shotgun (WGS) entry which is preliminary data.</text>
</comment>
<dbReference type="GO" id="GO:0004356">
    <property type="term" value="F:glutamine synthetase activity"/>
    <property type="evidence" value="ECO:0007669"/>
    <property type="project" value="InterPro"/>
</dbReference>
<dbReference type="InterPro" id="IPR036651">
    <property type="entry name" value="Gln_synt_N_sf"/>
</dbReference>
<dbReference type="PANTHER" id="PTHR43785:SF2">
    <property type="entry name" value="TYPE-1 GLUTAMINE SYNTHETASE 1"/>
    <property type="match status" value="1"/>
</dbReference>
<dbReference type="Gene3D" id="3.30.590.10">
    <property type="entry name" value="Glutamine synthetase/guanido kinase, catalytic domain"/>
    <property type="match status" value="1"/>
</dbReference>
<organism evidence="6 7">
    <name type="scientific">Lentinula detonsa</name>
    <dbReference type="NCBI Taxonomy" id="2804962"/>
    <lineage>
        <taxon>Eukaryota</taxon>
        <taxon>Fungi</taxon>
        <taxon>Dikarya</taxon>
        <taxon>Basidiomycota</taxon>
        <taxon>Agaricomycotina</taxon>
        <taxon>Agaricomycetes</taxon>
        <taxon>Agaricomycetidae</taxon>
        <taxon>Agaricales</taxon>
        <taxon>Marasmiineae</taxon>
        <taxon>Omphalotaceae</taxon>
        <taxon>Lentinula</taxon>
    </lineage>
</organism>
<name>A0AA38PVE0_9AGAR</name>
<dbReference type="PROSITE" id="PS51987">
    <property type="entry name" value="GS_CATALYTIC"/>
    <property type="match status" value="1"/>
</dbReference>
<comment type="similarity">
    <text evidence="3 4">Belongs to the glutamine synthetase family.</text>
</comment>
<evidence type="ECO:0000256" key="1">
    <source>
        <dbReference type="ARBA" id="ARBA00021364"/>
    </source>
</evidence>
<evidence type="ECO:0000313" key="6">
    <source>
        <dbReference type="EMBL" id="KAJ3982277.1"/>
    </source>
</evidence>
<accession>A0AA38PVE0</accession>
<gene>
    <name evidence="6" type="ORF">F5890DRAFT_1530606</name>
</gene>
<dbReference type="Proteomes" id="UP001163850">
    <property type="component" value="Unassembled WGS sequence"/>
</dbReference>
<protein>
    <recommendedName>
        <fullName evidence="1">Glutamine synthetase</fullName>
    </recommendedName>
</protein>
<reference evidence="6" key="1">
    <citation type="submission" date="2022-08" db="EMBL/GenBank/DDBJ databases">
        <authorList>
            <consortium name="DOE Joint Genome Institute"/>
            <person name="Min B."/>
            <person name="Riley R."/>
            <person name="Sierra-Patev S."/>
            <person name="Naranjo-Ortiz M."/>
            <person name="Looney B."/>
            <person name="Konkel Z."/>
            <person name="Slot J.C."/>
            <person name="Sakamoto Y."/>
            <person name="Steenwyk J.L."/>
            <person name="Rokas A."/>
            <person name="Carro J."/>
            <person name="Camarero S."/>
            <person name="Ferreira P."/>
            <person name="Molpeceres G."/>
            <person name="Ruiz-Duenas F.J."/>
            <person name="Serrano A."/>
            <person name="Henrissat B."/>
            <person name="Drula E."/>
            <person name="Hughes K.W."/>
            <person name="Mata J.L."/>
            <person name="Ishikawa N.K."/>
            <person name="Vargas-Isla R."/>
            <person name="Ushijima S."/>
            <person name="Smith C.A."/>
            <person name="Ahrendt S."/>
            <person name="Andreopoulos W."/>
            <person name="He G."/>
            <person name="Labutti K."/>
            <person name="Lipzen A."/>
            <person name="Ng V."/>
            <person name="Sandor L."/>
            <person name="Barry K."/>
            <person name="Martinez A.T."/>
            <person name="Xiao Y."/>
            <person name="Gibbons J.G."/>
            <person name="Terashima K."/>
            <person name="Hibbett D.S."/>
            <person name="Grigoriev I.V."/>
        </authorList>
    </citation>
    <scope>NUCLEOTIDE SEQUENCE</scope>
    <source>
        <strain evidence="6">TFB7829</strain>
    </source>
</reference>
<feature type="domain" description="GS catalytic" evidence="5">
    <location>
        <begin position="139"/>
        <end position="484"/>
    </location>
</feature>
<dbReference type="PANTHER" id="PTHR43785">
    <property type="entry name" value="GAMMA-GLUTAMYLPUTRESCINE SYNTHETASE"/>
    <property type="match status" value="1"/>
</dbReference>
<dbReference type="Pfam" id="PF00120">
    <property type="entry name" value="Gln-synt_C"/>
    <property type="match status" value="1"/>
</dbReference>
<dbReference type="InterPro" id="IPR014746">
    <property type="entry name" value="Gln_synth/guanido_kin_cat_dom"/>
</dbReference>
<dbReference type="InterPro" id="IPR008146">
    <property type="entry name" value="Gln_synth_cat_dom"/>
</dbReference>
<dbReference type="Gene3D" id="3.10.20.70">
    <property type="entry name" value="Glutamine synthetase, N-terminal domain"/>
    <property type="match status" value="1"/>
</dbReference>
<dbReference type="SMART" id="SM01230">
    <property type="entry name" value="Gln-synt_C"/>
    <property type="match status" value="1"/>
</dbReference>
<evidence type="ECO:0000256" key="4">
    <source>
        <dbReference type="RuleBase" id="RU000384"/>
    </source>
</evidence>
<evidence type="ECO:0000313" key="7">
    <source>
        <dbReference type="Proteomes" id="UP001163850"/>
    </source>
</evidence>
<proteinExistence type="inferred from homology"/>
<evidence type="ECO:0000256" key="2">
    <source>
        <dbReference type="ARBA" id="ARBA00022598"/>
    </source>
</evidence>
<dbReference type="EMBL" id="MU802069">
    <property type="protein sequence ID" value="KAJ3982277.1"/>
    <property type="molecule type" value="Genomic_DNA"/>
</dbReference>